<evidence type="ECO:0000256" key="1">
    <source>
        <dbReference type="SAM" id="MobiDB-lite"/>
    </source>
</evidence>
<organism evidence="2 3">
    <name type="scientific">Adineta ricciae</name>
    <name type="common">Rotifer</name>
    <dbReference type="NCBI Taxonomy" id="249248"/>
    <lineage>
        <taxon>Eukaryota</taxon>
        <taxon>Metazoa</taxon>
        <taxon>Spiralia</taxon>
        <taxon>Gnathifera</taxon>
        <taxon>Rotifera</taxon>
        <taxon>Eurotatoria</taxon>
        <taxon>Bdelloidea</taxon>
        <taxon>Adinetida</taxon>
        <taxon>Adinetidae</taxon>
        <taxon>Adineta</taxon>
    </lineage>
</organism>
<dbReference type="OrthoDB" id="6101485at2759"/>
<dbReference type="SUPFAM" id="SSF53098">
    <property type="entry name" value="Ribonuclease H-like"/>
    <property type="match status" value="1"/>
</dbReference>
<accession>A0A815KIE9</accession>
<gene>
    <name evidence="2" type="ORF">EDS130_LOCUS35497</name>
</gene>
<evidence type="ECO:0000313" key="3">
    <source>
        <dbReference type="Proteomes" id="UP000663852"/>
    </source>
</evidence>
<comment type="caution">
    <text evidence="2">The sequence shown here is derived from an EMBL/GenBank/DDBJ whole genome shotgun (WGS) entry which is preliminary data.</text>
</comment>
<sequence length="813" mass="93923">MPKNQTKFNINWLSRFDDSKIPVKIWLKAGPSSSTFKCTLCQTNELDCGNQGWKAVEQHMKNVKHKQILQQWKENVKFVVSSPSSNSSSSASSFSSSCIPSSSSSLSSTSSIITLEMNNNKHKALNFEDQVIKAETLWALNIAQRGFSYNSCNELNELFPLMFPDSNIATKFSIQSNKMSYVISHGLGSYFKKKLIDDIKKTDKFVLIFDEQTNNQNKKQLDMWFRYWCNEKQLVVNRFYKTITLGHAYAKTIRDVIIESFATDGLDLKKLLMLSRDNPNVNIAIEKMIDSEMQKHGSSLLKLGSCSIHIVHNAFKSGLLVSKWHVENFCLDLYSWFKCSPARQEDFKNVLEEIDYLLEKTILYFSITRWVLMGKVVKRILNQWDVLCEYFLCFLPQKQPSQIKENKRYEKEPLIHVLYHEMTELFRDVLSSFIKTDVVQHKSGQELLIITLDQVNLWRSEKELRIGEQTTKLISSLNFDEKKSFYQDVRKIYEAIGNYLKKNLPLDNILLRDLQVLNYSSKSDPTSNDQILRVARAIPNLFNDREIDSLTNEWILYCFELIDESWIIKDKYIDANGLDHIKYHSIDYYWSKVFSILTNNGTPKYQTLAKLIRNVLIIAHGNADVERGFSINSNIITDNRTLLSETSINGLRLVYDGVKYFGCGSAHKVVITSDMIDAVKKSSSSYREELLAKTANNVRNTANNNDKQLISIERQHQIEEEKKLLEKQKGLDKEMKEAELLIKEGTNRLEDGLKNGSMSEIYAAKLLVSGGHEKLTTINEKQRQVTNELDKLRLKRKDSLTHEQSMNKKLKKI</sequence>
<dbReference type="PANTHER" id="PTHR37162:SF11">
    <property type="match status" value="1"/>
</dbReference>
<proteinExistence type="predicted"/>
<name>A0A815KIE9_ADIRI</name>
<reference evidence="2" key="1">
    <citation type="submission" date="2021-02" db="EMBL/GenBank/DDBJ databases">
        <authorList>
            <person name="Nowell W R."/>
        </authorList>
    </citation>
    <scope>NUCLEOTIDE SEQUENCE</scope>
</reference>
<dbReference type="Proteomes" id="UP000663852">
    <property type="component" value="Unassembled WGS sequence"/>
</dbReference>
<dbReference type="InterPro" id="IPR012337">
    <property type="entry name" value="RNaseH-like_sf"/>
</dbReference>
<dbReference type="PANTHER" id="PTHR37162">
    <property type="entry name" value="HAT FAMILY DIMERISATION DOMAINCONTAINING PROTEIN-RELATED"/>
    <property type="match status" value="1"/>
</dbReference>
<dbReference type="EMBL" id="CAJNOJ010000312">
    <property type="protein sequence ID" value="CAF1391528.1"/>
    <property type="molecule type" value="Genomic_DNA"/>
</dbReference>
<feature type="region of interest" description="Disordered" evidence="1">
    <location>
        <begin position="85"/>
        <end position="106"/>
    </location>
</feature>
<dbReference type="AlphaFoldDB" id="A0A815KIE9"/>
<protein>
    <submittedName>
        <fullName evidence="2">Uncharacterized protein</fullName>
    </submittedName>
</protein>
<evidence type="ECO:0000313" key="2">
    <source>
        <dbReference type="EMBL" id="CAF1391528.1"/>
    </source>
</evidence>